<evidence type="ECO:0000313" key="1">
    <source>
        <dbReference type="Ensembl" id="ENSCSEP00000020158.1"/>
    </source>
</evidence>
<reference evidence="1" key="3">
    <citation type="submission" date="2025-09" db="UniProtKB">
        <authorList>
            <consortium name="Ensembl"/>
        </authorList>
    </citation>
    <scope>IDENTIFICATION</scope>
</reference>
<dbReference type="InParanoid" id="A0A3P8VY29"/>
<sequence length="48" mass="5745">MTGLWEFLKIYFLGCWDYDTPKVMVVKNRTLGVIYRSVQPGWTFTVRQ</sequence>
<reference evidence="1 2" key="1">
    <citation type="journal article" date="2014" name="Nat. Genet.">
        <title>Whole-genome sequence of a flatfish provides insights into ZW sex chromosome evolution and adaptation to a benthic lifestyle.</title>
        <authorList>
            <person name="Chen S."/>
            <person name="Zhang G."/>
            <person name="Shao C."/>
            <person name="Huang Q."/>
            <person name="Liu G."/>
            <person name="Zhang P."/>
            <person name="Song W."/>
            <person name="An N."/>
            <person name="Chalopin D."/>
            <person name="Volff J.N."/>
            <person name="Hong Y."/>
            <person name="Li Q."/>
            <person name="Sha Z."/>
            <person name="Zhou H."/>
            <person name="Xie M."/>
            <person name="Yu Q."/>
            <person name="Liu Y."/>
            <person name="Xiang H."/>
            <person name="Wang N."/>
            <person name="Wu K."/>
            <person name="Yang C."/>
            <person name="Zhou Q."/>
            <person name="Liao X."/>
            <person name="Yang L."/>
            <person name="Hu Q."/>
            <person name="Zhang J."/>
            <person name="Meng L."/>
            <person name="Jin L."/>
            <person name="Tian Y."/>
            <person name="Lian J."/>
            <person name="Yang J."/>
            <person name="Miao G."/>
            <person name="Liu S."/>
            <person name="Liang Z."/>
            <person name="Yan F."/>
            <person name="Li Y."/>
            <person name="Sun B."/>
            <person name="Zhang H."/>
            <person name="Zhang J."/>
            <person name="Zhu Y."/>
            <person name="Du M."/>
            <person name="Zhao Y."/>
            <person name="Schartl M."/>
            <person name="Tang Q."/>
            <person name="Wang J."/>
        </authorList>
    </citation>
    <scope>NUCLEOTIDE SEQUENCE</scope>
</reference>
<dbReference type="Gene3D" id="1.10.287.940">
    <property type="entry name" value="atp-gated p2x4 ion channel"/>
    <property type="match status" value="1"/>
</dbReference>
<proteinExistence type="predicted"/>
<dbReference type="STRING" id="244447.ENSCSEP00000020158"/>
<reference evidence="1" key="2">
    <citation type="submission" date="2025-08" db="UniProtKB">
        <authorList>
            <consortium name="Ensembl"/>
        </authorList>
    </citation>
    <scope>IDENTIFICATION</scope>
</reference>
<dbReference type="Proteomes" id="UP000265120">
    <property type="component" value="Chromosome W"/>
</dbReference>
<evidence type="ECO:0000313" key="2">
    <source>
        <dbReference type="Proteomes" id="UP000265120"/>
    </source>
</evidence>
<name>A0A3P8VY29_CYNSE</name>
<dbReference type="Ensembl" id="ENSCSET00000020406.1">
    <property type="protein sequence ID" value="ENSCSEP00000020158.1"/>
    <property type="gene ID" value="ENSCSEG00000012866.1"/>
</dbReference>
<keyword evidence="2" id="KW-1185">Reference proteome</keyword>
<accession>A0A3P8VY29</accession>
<dbReference type="AlphaFoldDB" id="A0A3P8VY29"/>
<protein>
    <submittedName>
        <fullName evidence="1">Uncharacterized protein</fullName>
    </submittedName>
</protein>
<organism evidence="1 2">
    <name type="scientific">Cynoglossus semilaevis</name>
    <name type="common">Tongue sole</name>
    <dbReference type="NCBI Taxonomy" id="244447"/>
    <lineage>
        <taxon>Eukaryota</taxon>
        <taxon>Metazoa</taxon>
        <taxon>Chordata</taxon>
        <taxon>Craniata</taxon>
        <taxon>Vertebrata</taxon>
        <taxon>Euteleostomi</taxon>
        <taxon>Actinopterygii</taxon>
        <taxon>Neopterygii</taxon>
        <taxon>Teleostei</taxon>
        <taxon>Neoteleostei</taxon>
        <taxon>Acanthomorphata</taxon>
        <taxon>Carangaria</taxon>
        <taxon>Pleuronectiformes</taxon>
        <taxon>Pleuronectoidei</taxon>
        <taxon>Cynoglossidae</taxon>
        <taxon>Cynoglossinae</taxon>
        <taxon>Cynoglossus</taxon>
    </lineage>
</organism>